<keyword evidence="2" id="KW-1185">Reference proteome</keyword>
<evidence type="ECO:0000313" key="2">
    <source>
        <dbReference type="Proteomes" id="UP000805704"/>
    </source>
</evidence>
<accession>A0ACB7EH02</accession>
<sequence>MCCIMTPAAPASQWEIVLMFSITATLPLHQDPSNSFDRSASLPATRDTWQDFTGCSEHCSSTTGTIGTMLRDGPAVRPDTDVQTQALVPVNTGKAHTETKFCSSIGRQFKAVVALDSLRGLVFECEALLKNQQVREIFWESCMSLHTVTMSRPTKDDIYAYALSKTLTKVSSPATVGLYSACQNRLSMILGQMEVNMKQEASRIERDYKGKTKPRSASPSFTGFLALIGRLLFYRPIWTEENQRHHNVRFIYVHFSAWHFAGSDLLWAGIAIRLFHAMQMSFGKLQLVLYRVVQYDEEDEVKKKIVEDGPNNWRSKKVCCCPLWFLVLSILVVPIIILVVVLTLGVPDPELEPSEEVNGQKGKVGVLQGVMFAVLGVPAASGLKFAYQMVKNLIYSQDLNLRKGLDNERISSQLGFMNEVRKEMWFLSRFIQFMEVFERRRIRVVLKITNLDRCSPKKIVAVLDAINILLSDKEESPFINILAVNPDVLMQKVNFADGCFSKEDRAYALLNSIVTLAFTVPPLCNDSRRSLFHSLANNSKIPENMSMPEVRTESHKKIPSDASSVEIALETKESVPLIDTTASALDVKEEEVEKLVGSILTSNEMNLNKYMLDDAMSMRRVINAIRVTVIIMKALKKEHPQPEYVAAWVVLANQWPCRLSWIIQCVEDAQQRADIDCNNVSNIDSKYLWEVFSESRAELYVMSAQIEEFLEQDGDPEMFERFLKTDFKFTVKDLEIFEVATVNLDHTIRKELAQIRGTSRLKDSGWMRNLAPLPITTIIGMNKEDVCEELERMGFDSKYAEIVTRNDLSGSSLIFGDADDLKELLGMTFGEWATFRLHFLGLPTHLRPQNKNALAPSHSQKQLSGFHLHAARQYSSNPNLVNSGM</sequence>
<organism evidence="1 2">
    <name type="scientific">Nibea albiflora</name>
    <name type="common">Yellow drum</name>
    <name type="synonym">Corvina albiflora</name>
    <dbReference type="NCBI Taxonomy" id="240163"/>
    <lineage>
        <taxon>Eukaryota</taxon>
        <taxon>Metazoa</taxon>
        <taxon>Chordata</taxon>
        <taxon>Craniata</taxon>
        <taxon>Vertebrata</taxon>
        <taxon>Euteleostomi</taxon>
        <taxon>Actinopterygii</taxon>
        <taxon>Neopterygii</taxon>
        <taxon>Teleostei</taxon>
        <taxon>Neoteleostei</taxon>
        <taxon>Acanthomorphata</taxon>
        <taxon>Eupercaria</taxon>
        <taxon>Sciaenidae</taxon>
        <taxon>Nibea</taxon>
    </lineage>
</organism>
<reference evidence="1" key="1">
    <citation type="submission" date="2020-04" db="EMBL/GenBank/DDBJ databases">
        <title>A chromosome-scale assembly and high-density genetic map of the yellow drum (Nibea albiflora) genome.</title>
        <authorList>
            <person name="Xu D."/>
            <person name="Zhang W."/>
            <person name="Chen R."/>
            <person name="Tan P."/>
            <person name="Wang L."/>
            <person name="Song H."/>
            <person name="Tian L."/>
            <person name="Zhu Q."/>
            <person name="Wang B."/>
        </authorList>
    </citation>
    <scope>NUCLEOTIDE SEQUENCE</scope>
    <source>
        <strain evidence="1">ZJHYS-2018</strain>
    </source>
</reference>
<dbReference type="Proteomes" id="UP000805704">
    <property type="component" value="Chromosome 7"/>
</dbReference>
<comment type="caution">
    <text evidence="1">The sequence shown here is derived from an EMBL/GenBank/DDBJ whole genome shotgun (WGS) entry which is preliminary data.</text>
</comment>
<protein>
    <submittedName>
        <fullName evidence="1">NTPase KAP family P-loop domain-containing protein 1</fullName>
    </submittedName>
</protein>
<proteinExistence type="predicted"/>
<evidence type="ECO:0000313" key="1">
    <source>
        <dbReference type="EMBL" id="KAG8001316.1"/>
    </source>
</evidence>
<dbReference type="EMBL" id="CM024795">
    <property type="protein sequence ID" value="KAG8001316.1"/>
    <property type="molecule type" value="Genomic_DNA"/>
</dbReference>
<name>A0ACB7EH02_NIBAL</name>
<gene>
    <name evidence="1" type="primary">NKPD1</name>
    <name evidence="1" type="ORF">GBF38_006928</name>
</gene>